<evidence type="ECO:0000313" key="2">
    <source>
        <dbReference type="EMBL" id="MBD2607341.1"/>
    </source>
</evidence>
<organism evidence="2 3">
    <name type="scientific">Scytonema hofmannii FACHB-248</name>
    <dbReference type="NCBI Taxonomy" id="1842502"/>
    <lineage>
        <taxon>Bacteria</taxon>
        <taxon>Bacillati</taxon>
        <taxon>Cyanobacteriota</taxon>
        <taxon>Cyanophyceae</taxon>
        <taxon>Nostocales</taxon>
        <taxon>Scytonemataceae</taxon>
        <taxon>Scytonema</taxon>
    </lineage>
</organism>
<keyword evidence="3" id="KW-1185">Reference proteome</keyword>
<feature type="region of interest" description="Disordered" evidence="1">
    <location>
        <begin position="86"/>
        <end position="129"/>
    </location>
</feature>
<dbReference type="EMBL" id="JACJTA010000060">
    <property type="protein sequence ID" value="MBD2607341.1"/>
    <property type="molecule type" value="Genomic_DNA"/>
</dbReference>
<dbReference type="RefSeq" id="WP_029634506.1">
    <property type="nucleotide sequence ID" value="NZ_JACJTA010000060.1"/>
</dbReference>
<feature type="compositionally biased region" description="Basic and acidic residues" evidence="1">
    <location>
        <begin position="86"/>
        <end position="108"/>
    </location>
</feature>
<sequence>MKLNYLMEKLSTVGRFLAKTVLCVLAIAFVWQGAFFSNTAAMANPTANLIASADAGDQVKYKASEDAGRAKGFIRDTADKVKEAAKSNAAKVDRGTDSGSFVERKAKSDAATIQRRAEEDASRTQKAVDNTKNAVESAVDKIKGVFGK</sequence>
<dbReference type="Proteomes" id="UP000660380">
    <property type="component" value="Unassembled WGS sequence"/>
</dbReference>
<comment type="caution">
    <text evidence="2">The sequence shown here is derived from an EMBL/GenBank/DDBJ whole genome shotgun (WGS) entry which is preliminary data.</text>
</comment>
<evidence type="ECO:0000256" key="1">
    <source>
        <dbReference type="SAM" id="MobiDB-lite"/>
    </source>
</evidence>
<reference evidence="2 3" key="1">
    <citation type="journal article" date="2020" name="ISME J.">
        <title>Comparative genomics reveals insights into cyanobacterial evolution and habitat adaptation.</title>
        <authorList>
            <person name="Chen M.Y."/>
            <person name="Teng W.K."/>
            <person name="Zhao L."/>
            <person name="Hu C.X."/>
            <person name="Zhou Y.K."/>
            <person name="Han B.P."/>
            <person name="Song L.R."/>
            <person name="Shu W.S."/>
        </authorList>
    </citation>
    <scope>NUCLEOTIDE SEQUENCE [LARGE SCALE GENOMIC DNA]</scope>
    <source>
        <strain evidence="2 3">FACHB-248</strain>
    </source>
</reference>
<gene>
    <name evidence="2" type="ORF">H6G81_23115</name>
</gene>
<accession>A0ABR8GWK8</accession>
<protein>
    <submittedName>
        <fullName evidence="2">Uncharacterized protein</fullName>
    </submittedName>
</protein>
<evidence type="ECO:0000313" key="3">
    <source>
        <dbReference type="Proteomes" id="UP000660380"/>
    </source>
</evidence>
<proteinExistence type="predicted"/>
<name>A0ABR8GWK8_9CYAN</name>